<dbReference type="EMBL" id="BKCJ010432270">
    <property type="protein sequence ID" value="GFA48509.1"/>
    <property type="molecule type" value="Genomic_DNA"/>
</dbReference>
<comment type="caution">
    <text evidence="2">The sequence shown here is derived from an EMBL/GenBank/DDBJ whole genome shotgun (WGS) entry which is preliminary data.</text>
</comment>
<feature type="non-terminal residue" evidence="2">
    <location>
        <position position="1"/>
    </location>
</feature>
<proteinExistence type="predicted"/>
<protein>
    <recommendedName>
        <fullName evidence="3">Reverse transcriptase domain-containing protein</fullName>
    </recommendedName>
</protein>
<gene>
    <name evidence="2" type="ORF">Tci_620481</name>
</gene>
<accession>A0A699JR75</accession>
<evidence type="ECO:0000313" key="2">
    <source>
        <dbReference type="EMBL" id="GFA48509.1"/>
    </source>
</evidence>
<feature type="region of interest" description="Disordered" evidence="1">
    <location>
        <begin position="1"/>
        <end position="37"/>
    </location>
</feature>
<name>A0A699JR75_TANCI</name>
<sequence length="346" mass="39817">NQQREQEALRAAQREQELREQEQAAPEKEEPPQNSDFRKLIGEICGTKVCEEQKQNMEDTMLELLKIVDKKSFIVRIIITSQISSIIAIPPILPTDKPEYSLSMRDEHLSTISKTESDEVIKSSVKNLVPILSESKVTSDNEKFSGELAHNGPIPPRIKEADFDLEEEICLVENFFNSQMEEIDLFLNTDDFMPSGIKNDDYDSEGDIYFLEELLSDDPFPLPKNESFNFDHHDDPLFSHPPPEPPNIEVFFEPDTGVLTAKVVEDIFEHYVIMPKVLPYQTTLCLNIDTLLPFSFKNKDKVFKLGILSYLLVSHRDKTIFESLMMMMYGGDIPHLDILFLHFYPP</sequence>
<evidence type="ECO:0008006" key="3">
    <source>
        <dbReference type="Google" id="ProtNLM"/>
    </source>
</evidence>
<evidence type="ECO:0000256" key="1">
    <source>
        <dbReference type="SAM" id="MobiDB-lite"/>
    </source>
</evidence>
<organism evidence="2">
    <name type="scientific">Tanacetum cinerariifolium</name>
    <name type="common">Dalmatian daisy</name>
    <name type="synonym">Chrysanthemum cinerariifolium</name>
    <dbReference type="NCBI Taxonomy" id="118510"/>
    <lineage>
        <taxon>Eukaryota</taxon>
        <taxon>Viridiplantae</taxon>
        <taxon>Streptophyta</taxon>
        <taxon>Embryophyta</taxon>
        <taxon>Tracheophyta</taxon>
        <taxon>Spermatophyta</taxon>
        <taxon>Magnoliopsida</taxon>
        <taxon>eudicotyledons</taxon>
        <taxon>Gunneridae</taxon>
        <taxon>Pentapetalae</taxon>
        <taxon>asterids</taxon>
        <taxon>campanulids</taxon>
        <taxon>Asterales</taxon>
        <taxon>Asteraceae</taxon>
        <taxon>Asteroideae</taxon>
        <taxon>Anthemideae</taxon>
        <taxon>Anthemidinae</taxon>
        <taxon>Tanacetum</taxon>
    </lineage>
</organism>
<reference evidence="2" key="1">
    <citation type="journal article" date="2019" name="Sci. Rep.">
        <title>Draft genome of Tanacetum cinerariifolium, the natural source of mosquito coil.</title>
        <authorList>
            <person name="Yamashiro T."/>
            <person name="Shiraishi A."/>
            <person name="Satake H."/>
            <person name="Nakayama K."/>
        </authorList>
    </citation>
    <scope>NUCLEOTIDE SEQUENCE</scope>
</reference>
<dbReference type="AlphaFoldDB" id="A0A699JR75"/>